<keyword evidence="2" id="KW-1185">Reference proteome</keyword>
<evidence type="ECO:0000313" key="2">
    <source>
        <dbReference type="Proteomes" id="UP001149821"/>
    </source>
</evidence>
<dbReference type="EMBL" id="JAJUBB010000007">
    <property type="protein sequence ID" value="MDD1781876.1"/>
    <property type="molecule type" value="Genomic_DNA"/>
</dbReference>
<evidence type="ECO:0000313" key="1">
    <source>
        <dbReference type="EMBL" id="MDD1781876.1"/>
    </source>
</evidence>
<dbReference type="Proteomes" id="UP001149821">
    <property type="component" value="Unassembled WGS sequence"/>
</dbReference>
<sequence>MLSSQLSQLFAKTADVYYYGDHITGDMLLAQCVALFSKLFEVHSKQDIVVEILDELNTARRANDFTAIADMLRYQIPPILNESA</sequence>
<name>A0ABT5QNK5_9GAMM</name>
<proteinExistence type="predicted"/>
<organism evidence="1 2">
    <name type="scientific">Enterovibrio qingdaonensis</name>
    <dbReference type="NCBI Taxonomy" id="2899818"/>
    <lineage>
        <taxon>Bacteria</taxon>
        <taxon>Pseudomonadati</taxon>
        <taxon>Pseudomonadota</taxon>
        <taxon>Gammaproteobacteria</taxon>
        <taxon>Vibrionales</taxon>
        <taxon>Vibrionaceae</taxon>
        <taxon>Enterovibrio</taxon>
    </lineage>
</organism>
<comment type="caution">
    <text evidence="1">The sequence shown here is derived from an EMBL/GenBank/DDBJ whole genome shotgun (WGS) entry which is preliminary data.</text>
</comment>
<accession>A0ABT5QNK5</accession>
<protein>
    <submittedName>
        <fullName evidence="1">Uncharacterized protein</fullName>
    </submittedName>
</protein>
<dbReference type="RefSeq" id="WP_274142412.1">
    <property type="nucleotide sequence ID" value="NZ_JAJUBB010000007.1"/>
</dbReference>
<gene>
    <name evidence="1" type="ORF">LRP49_11890</name>
</gene>
<reference evidence="1" key="1">
    <citation type="submission" date="2021-12" db="EMBL/GenBank/DDBJ databases">
        <title>Enterovibrio ZSDZ35 sp. nov. and Enterovibrio ZSDZ42 sp. nov., isolated from coastal seawater in Qingdao.</title>
        <authorList>
            <person name="Zhang P."/>
        </authorList>
    </citation>
    <scope>NUCLEOTIDE SEQUENCE</scope>
    <source>
        <strain evidence="1">ZSDZ35</strain>
    </source>
</reference>